<evidence type="ECO:0000313" key="2">
    <source>
        <dbReference type="Proteomes" id="UP001321486"/>
    </source>
</evidence>
<gene>
    <name evidence="1" type="ORF">GCM10025867_48040</name>
</gene>
<name>A0ABN6Y980_9MICO</name>
<protein>
    <submittedName>
        <fullName evidence="1">Uncharacterized protein</fullName>
    </submittedName>
</protein>
<proteinExistence type="predicted"/>
<sequence>MTKSTPKKAPARLFASGYMVGYDGSKPGEKARGGGWVLPEGGMDSIATLHSTFEGADGELGGRRGTTDLFGKPAVLRVHHVRALPFPLGKGGLGYRTTGKDRDLRA</sequence>
<geneLocation type="plasmid" evidence="1 2">
    <name>pNBRC108728a</name>
</geneLocation>
<accession>A0ABN6Y980</accession>
<keyword evidence="1" id="KW-0614">Plasmid</keyword>
<reference evidence="2" key="1">
    <citation type="journal article" date="2019" name="Int. J. Syst. Evol. Microbiol.">
        <title>The Global Catalogue of Microorganisms (GCM) 10K type strain sequencing project: providing services to taxonomists for standard genome sequencing and annotation.</title>
        <authorList>
            <consortium name="The Broad Institute Genomics Platform"/>
            <consortium name="The Broad Institute Genome Sequencing Center for Infectious Disease"/>
            <person name="Wu L."/>
            <person name="Ma J."/>
        </authorList>
    </citation>
    <scope>NUCLEOTIDE SEQUENCE [LARGE SCALE GENOMIC DNA]</scope>
    <source>
        <strain evidence="2">NBRC 108728</strain>
    </source>
</reference>
<evidence type="ECO:0000313" key="1">
    <source>
        <dbReference type="EMBL" id="BDZ52563.1"/>
    </source>
</evidence>
<dbReference type="Proteomes" id="UP001321486">
    <property type="component" value="Plasmid pNBRC108728a"/>
</dbReference>
<dbReference type="EMBL" id="AP027733">
    <property type="protein sequence ID" value="BDZ52563.1"/>
    <property type="molecule type" value="Genomic_DNA"/>
</dbReference>
<keyword evidence="2" id="KW-1185">Reference proteome</keyword>
<dbReference type="RefSeq" id="WP_286347407.1">
    <property type="nucleotide sequence ID" value="NZ_AP027733.1"/>
</dbReference>
<organism evidence="1 2">
    <name type="scientific">Frondihabitans sucicola</name>
    <dbReference type="NCBI Taxonomy" id="1268041"/>
    <lineage>
        <taxon>Bacteria</taxon>
        <taxon>Bacillati</taxon>
        <taxon>Actinomycetota</taxon>
        <taxon>Actinomycetes</taxon>
        <taxon>Micrococcales</taxon>
        <taxon>Microbacteriaceae</taxon>
        <taxon>Frondihabitans</taxon>
    </lineage>
</organism>